<keyword evidence="3" id="KW-1185">Reference proteome</keyword>
<dbReference type="Proteomes" id="UP001388673">
    <property type="component" value="Unassembled WGS sequence"/>
</dbReference>
<comment type="caution">
    <text evidence="2">The sequence shown here is derived from an EMBL/GenBank/DDBJ whole genome shotgun (WGS) entry which is preliminary data.</text>
</comment>
<feature type="chain" id="PRO_5043620595" evidence="1">
    <location>
        <begin position="17"/>
        <end position="156"/>
    </location>
</feature>
<reference evidence="2 3" key="1">
    <citation type="journal article" date="2024" name="bioRxiv">
        <title>Comparative genomics of Cryptococcus and Kwoniella reveals pathogenesis evolution and contrasting karyotype dynamics via intercentromeric recombination or chromosome fusion.</title>
        <authorList>
            <person name="Coelho M.A."/>
            <person name="David-Palma M."/>
            <person name="Shea T."/>
            <person name="Bowers K."/>
            <person name="McGinley-Smith S."/>
            <person name="Mohammad A.W."/>
            <person name="Gnirke A."/>
            <person name="Yurkov A.M."/>
            <person name="Nowrousian M."/>
            <person name="Sun S."/>
            <person name="Cuomo C.A."/>
            <person name="Heitman J."/>
        </authorList>
    </citation>
    <scope>NUCLEOTIDE SEQUENCE [LARGE SCALE GENOMIC DNA]</scope>
    <source>
        <strain evidence="2 3">CBS 13917</strain>
    </source>
</reference>
<evidence type="ECO:0000256" key="1">
    <source>
        <dbReference type="SAM" id="SignalP"/>
    </source>
</evidence>
<name>A0AAW0YI66_9TREE</name>
<organism evidence="2 3">
    <name type="scientific">Kwoniella newhampshirensis</name>
    <dbReference type="NCBI Taxonomy" id="1651941"/>
    <lineage>
        <taxon>Eukaryota</taxon>
        <taxon>Fungi</taxon>
        <taxon>Dikarya</taxon>
        <taxon>Basidiomycota</taxon>
        <taxon>Agaricomycotina</taxon>
        <taxon>Tremellomycetes</taxon>
        <taxon>Tremellales</taxon>
        <taxon>Cryptococcaceae</taxon>
        <taxon>Kwoniella</taxon>
    </lineage>
</organism>
<dbReference type="GeneID" id="92183247"/>
<dbReference type="AlphaFoldDB" id="A0AAW0YI66"/>
<feature type="signal peptide" evidence="1">
    <location>
        <begin position="1"/>
        <end position="16"/>
    </location>
</feature>
<dbReference type="KEGG" id="kne:92183247"/>
<sequence>MFSLTLLALLPSLANATQPTVQYGKSAQGATIVKNGPDREKGQGYSHLTVFDGNGTRLATATLNAAGASDYHVGGIDYEKTPNTGRIQLRRSSELILPYTLDSKHLWREPETVVQNPSYFHFNDPEPVDVDVIDGIMRLYCAPDQQNGTIFIYEAA</sequence>
<proteinExistence type="predicted"/>
<gene>
    <name evidence="2" type="ORF">IAR55_005989</name>
</gene>
<keyword evidence="1" id="KW-0732">Signal</keyword>
<accession>A0AAW0YI66</accession>
<protein>
    <submittedName>
        <fullName evidence="2">Uncharacterized protein</fullName>
    </submittedName>
</protein>
<evidence type="ECO:0000313" key="2">
    <source>
        <dbReference type="EMBL" id="KAK8845276.1"/>
    </source>
</evidence>
<dbReference type="RefSeq" id="XP_066800084.1">
    <property type="nucleotide sequence ID" value="XM_066949076.1"/>
</dbReference>
<evidence type="ECO:0000313" key="3">
    <source>
        <dbReference type="Proteomes" id="UP001388673"/>
    </source>
</evidence>
<dbReference type="EMBL" id="JBCAWK010000012">
    <property type="protein sequence ID" value="KAK8845276.1"/>
    <property type="molecule type" value="Genomic_DNA"/>
</dbReference>